<dbReference type="AlphaFoldDB" id="A0A7W9EVV7"/>
<dbReference type="Proteomes" id="UP000546200">
    <property type="component" value="Unassembled WGS sequence"/>
</dbReference>
<dbReference type="Gene3D" id="3.40.30.10">
    <property type="entry name" value="Glutaredoxin"/>
    <property type="match status" value="1"/>
</dbReference>
<dbReference type="GO" id="GO:0005737">
    <property type="term" value="C:cytoplasm"/>
    <property type="evidence" value="ECO:0007669"/>
    <property type="project" value="TreeGrafter"/>
</dbReference>
<feature type="domain" description="GST N-terminal" evidence="1">
    <location>
        <begin position="1"/>
        <end position="62"/>
    </location>
</feature>
<comment type="caution">
    <text evidence="2">The sequence shown here is derived from an EMBL/GenBank/DDBJ whole genome shotgun (WGS) entry which is preliminary data.</text>
</comment>
<dbReference type="GO" id="GO:0016740">
    <property type="term" value="F:transferase activity"/>
    <property type="evidence" value="ECO:0007669"/>
    <property type="project" value="UniProtKB-KW"/>
</dbReference>
<dbReference type="CDD" id="cd03196">
    <property type="entry name" value="GST_C_5"/>
    <property type="match status" value="1"/>
</dbReference>
<proteinExistence type="predicted"/>
<dbReference type="PANTHER" id="PTHR43968">
    <property type="match status" value="1"/>
</dbReference>
<organism evidence="2 3">
    <name type="scientific">Sphingomonas aerophila</name>
    <dbReference type="NCBI Taxonomy" id="1344948"/>
    <lineage>
        <taxon>Bacteria</taxon>
        <taxon>Pseudomonadati</taxon>
        <taxon>Pseudomonadota</taxon>
        <taxon>Alphaproteobacteria</taxon>
        <taxon>Sphingomonadales</taxon>
        <taxon>Sphingomonadaceae</taxon>
        <taxon>Sphingomonas</taxon>
    </lineage>
</organism>
<evidence type="ECO:0000313" key="3">
    <source>
        <dbReference type="Proteomes" id="UP000546200"/>
    </source>
</evidence>
<dbReference type="InterPro" id="IPR004045">
    <property type="entry name" value="Glutathione_S-Trfase_N"/>
</dbReference>
<evidence type="ECO:0000259" key="1">
    <source>
        <dbReference type="PROSITE" id="PS50404"/>
    </source>
</evidence>
<keyword evidence="3" id="KW-1185">Reference proteome</keyword>
<reference evidence="2 3" key="1">
    <citation type="submission" date="2020-08" db="EMBL/GenBank/DDBJ databases">
        <title>Genomic Encyclopedia of Type Strains, Phase IV (KMG-IV): sequencing the most valuable type-strain genomes for metagenomic binning, comparative biology and taxonomic classification.</title>
        <authorList>
            <person name="Goeker M."/>
        </authorList>
    </citation>
    <scope>NUCLEOTIDE SEQUENCE [LARGE SCALE GENOMIC DNA]</scope>
    <source>
        <strain evidence="2 3">DSM 100044</strain>
    </source>
</reference>
<protein>
    <submittedName>
        <fullName evidence="2">Glutathione S-transferase</fullName>
    </submittedName>
</protein>
<dbReference type="Gene3D" id="1.20.1050.10">
    <property type="match status" value="1"/>
</dbReference>
<dbReference type="EMBL" id="JACIJK010000005">
    <property type="protein sequence ID" value="MBB5715087.1"/>
    <property type="molecule type" value="Genomic_DNA"/>
</dbReference>
<dbReference type="SUPFAM" id="SSF52833">
    <property type="entry name" value="Thioredoxin-like"/>
    <property type="match status" value="1"/>
</dbReference>
<dbReference type="PROSITE" id="PS50404">
    <property type="entry name" value="GST_NTER"/>
    <property type="match status" value="1"/>
</dbReference>
<name>A0A7W9EVV7_9SPHN</name>
<evidence type="ECO:0000313" key="2">
    <source>
        <dbReference type="EMBL" id="MBB5715087.1"/>
    </source>
</evidence>
<dbReference type="InterPro" id="IPR050983">
    <property type="entry name" value="GST_Omega/HSP26"/>
</dbReference>
<dbReference type="Pfam" id="PF13409">
    <property type="entry name" value="GST_N_2"/>
    <property type="match status" value="1"/>
</dbReference>
<dbReference type="InterPro" id="IPR036249">
    <property type="entry name" value="Thioredoxin-like_sf"/>
</dbReference>
<accession>A0A7W9EVV7</accession>
<keyword evidence="2" id="KW-0808">Transferase</keyword>
<dbReference type="InterPro" id="IPR036282">
    <property type="entry name" value="Glutathione-S-Trfase_C_sf"/>
</dbReference>
<dbReference type="PANTHER" id="PTHR43968:SF6">
    <property type="entry name" value="GLUTATHIONE S-TRANSFERASE OMEGA"/>
    <property type="match status" value="1"/>
</dbReference>
<sequence length="199" mass="21876">MALAASGTRYELREVRLADKPAALLSASPKATVPVLQTAGGTVIDESLAIMRWALGTRDPEGWLTRDDPALIAVNDGMFKHHLDRYKYPDRHVSEPEVHREHALGFLRDLDAWLAVGGQLCGSVPGLADAAIMPFVRQFAAVDRDWFDGQPFSFLKTWLAGHLASDLFDRVMHRVAPWMPGDPPTIVDATELAPVILEG</sequence>
<gene>
    <name evidence="2" type="ORF">FHS94_001928</name>
</gene>
<dbReference type="SUPFAM" id="SSF47616">
    <property type="entry name" value="GST C-terminal domain-like"/>
    <property type="match status" value="1"/>
</dbReference>